<evidence type="ECO:0000256" key="10">
    <source>
        <dbReference type="RuleBase" id="RU004327"/>
    </source>
</evidence>
<dbReference type="InterPro" id="IPR005843">
    <property type="entry name" value="A-D-PHexomutase_C"/>
</dbReference>
<dbReference type="PROSITE" id="PS00710">
    <property type="entry name" value="PGM_PMM"/>
    <property type="match status" value="1"/>
</dbReference>
<feature type="domain" description="Alpha-D-phosphohexomutase alpha/beta/alpha" evidence="13">
    <location>
        <begin position="165"/>
        <end position="261"/>
    </location>
</feature>
<dbReference type="KEGG" id="puv:PUV_25830"/>
<evidence type="ECO:0000256" key="7">
    <source>
        <dbReference type="ARBA" id="ARBA00068193"/>
    </source>
</evidence>
<evidence type="ECO:0000259" key="12">
    <source>
        <dbReference type="Pfam" id="PF02878"/>
    </source>
</evidence>
<comment type="function">
    <text evidence="8 10">Catalyzes the conversion of glucosamine-6-phosphate to glucosamine-1-phosphate.</text>
</comment>
<feature type="binding site" evidence="8">
    <location>
        <position position="251"/>
    </location>
    <ligand>
        <name>Mg(2+)</name>
        <dbReference type="ChEBI" id="CHEBI:18420"/>
    </ligand>
</feature>
<dbReference type="InterPro" id="IPR006352">
    <property type="entry name" value="GlmM_bact"/>
</dbReference>
<dbReference type="Proteomes" id="UP000000495">
    <property type="component" value="Chromosome"/>
</dbReference>
<evidence type="ECO:0000256" key="9">
    <source>
        <dbReference type="RuleBase" id="RU004326"/>
    </source>
</evidence>
<dbReference type="InterPro" id="IPR005841">
    <property type="entry name" value="Alpha-D-phosphohexomutase_SF"/>
</dbReference>
<dbReference type="FunFam" id="3.30.310.50:FF:000001">
    <property type="entry name" value="Phosphoglucosamine mutase"/>
    <property type="match status" value="1"/>
</dbReference>
<keyword evidence="2 8" id="KW-0597">Phosphoprotein</keyword>
<dbReference type="InterPro" id="IPR016066">
    <property type="entry name" value="A-D-PHexomutase_CS"/>
</dbReference>
<dbReference type="InterPro" id="IPR036900">
    <property type="entry name" value="A-D-PHexomutase_C_sf"/>
</dbReference>
<evidence type="ECO:0000313" key="16">
    <source>
        <dbReference type="Proteomes" id="UP000000495"/>
    </source>
</evidence>
<dbReference type="SUPFAM" id="SSF55957">
    <property type="entry name" value="Phosphoglucomutase, C-terminal domain"/>
    <property type="match status" value="1"/>
</dbReference>
<dbReference type="Pfam" id="PF02878">
    <property type="entry name" value="PGM_PMM_I"/>
    <property type="match status" value="1"/>
</dbReference>
<dbReference type="NCBIfam" id="TIGR01455">
    <property type="entry name" value="glmM"/>
    <property type="match status" value="1"/>
</dbReference>
<dbReference type="PRINTS" id="PR00509">
    <property type="entry name" value="PGMPMM"/>
</dbReference>
<evidence type="ECO:0000256" key="6">
    <source>
        <dbReference type="ARBA" id="ARBA00066330"/>
    </source>
</evidence>
<dbReference type="AlphaFoldDB" id="F8KXN6"/>
<evidence type="ECO:0000259" key="13">
    <source>
        <dbReference type="Pfam" id="PF02879"/>
    </source>
</evidence>
<evidence type="ECO:0000259" key="14">
    <source>
        <dbReference type="Pfam" id="PF02880"/>
    </source>
</evidence>
<keyword evidence="5 8" id="KW-0413">Isomerase</keyword>
<dbReference type="Pfam" id="PF02880">
    <property type="entry name" value="PGM_PMM_III"/>
    <property type="match status" value="1"/>
</dbReference>
<feature type="binding site" description="via phosphate group" evidence="8">
    <location>
        <position position="107"/>
    </location>
    <ligand>
        <name>Mg(2+)</name>
        <dbReference type="ChEBI" id="CHEBI:18420"/>
    </ligand>
</feature>
<dbReference type="InterPro" id="IPR005845">
    <property type="entry name" value="A-D-PHexomutase_a/b/a-II"/>
</dbReference>
<evidence type="ECO:0000313" key="15">
    <source>
        <dbReference type="EMBL" id="CCB87533.1"/>
    </source>
</evidence>
<dbReference type="FunFam" id="3.40.120.10:FF:000001">
    <property type="entry name" value="Phosphoglucosamine mutase"/>
    <property type="match status" value="1"/>
</dbReference>
<dbReference type="GO" id="GO:0005829">
    <property type="term" value="C:cytosol"/>
    <property type="evidence" value="ECO:0007669"/>
    <property type="project" value="TreeGrafter"/>
</dbReference>
<dbReference type="Pfam" id="PF02879">
    <property type="entry name" value="PGM_PMM_II"/>
    <property type="match status" value="1"/>
</dbReference>
<dbReference type="Gene3D" id="3.40.120.10">
    <property type="entry name" value="Alpha-D-Glucose-1,6-Bisphosphate, subunit A, domain 3"/>
    <property type="match status" value="3"/>
</dbReference>
<reference evidence="15 16" key="1">
    <citation type="journal article" date="2011" name="Mol. Biol. Evol.">
        <title>Unity in variety--the pan-genome of the Chlamydiae.</title>
        <authorList>
            <person name="Collingro A."/>
            <person name="Tischler P."/>
            <person name="Weinmaier T."/>
            <person name="Penz T."/>
            <person name="Heinz E."/>
            <person name="Brunham R.C."/>
            <person name="Read T.D."/>
            <person name="Bavoil P.M."/>
            <person name="Sachse K."/>
            <person name="Kahane S."/>
            <person name="Friedman M.G."/>
            <person name="Rattei T."/>
            <person name="Myers G.S."/>
            <person name="Horn M."/>
        </authorList>
    </citation>
    <scope>NUCLEOTIDE SEQUENCE [LARGE SCALE GENOMIC DNA]</scope>
    <source>
        <strain evidence="16">UV7</strain>
    </source>
</reference>
<evidence type="ECO:0000259" key="11">
    <source>
        <dbReference type="Pfam" id="PF00408"/>
    </source>
</evidence>
<dbReference type="GO" id="GO:0008966">
    <property type="term" value="F:phosphoglucosamine mutase activity"/>
    <property type="evidence" value="ECO:0007669"/>
    <property type="project" value="UniProtKB-UniRule"/>
</dbReference>
<dbReference type="FunFam" id="3.40.120.10:FF:000002">
    <property type="entry name" value="Phosphoglucosamine mutase"/>
    <property type="match status" value="1"/>
</dbReference>
<dbReference type="SUPFAM" id="SSF53738">
    <property type="entry name" value="Phosphoglucomutase, first 3 domains"/>
    <property type="match status" value="3"/>
</dbReference>
<dbReference type="PANTHER" id="PTHR42946">
    <property type="entry name" value="PHOSPHOHEXOSE MUTASE"/>
    <property type="match status" value="1"/>
</dbReference>
<feature type="modified residue" description="Phosphoserine" evidence="8">
    <location>
        <position position="107"/>
    </location>
</feature>
<keyword evidence="3 8" id="KW-0479">Metal-binding</keyword>
<dbReference type="GO" id="GO:0006048">
    <property type="term" value="P:UDP-N-acetylglucosamine biosynthetic process"/>
    <property type="evidence" value="ECO:0007669"/>
    <property type="project" value="TreeGrafter"/>
</dbReference>
<dbReference type="GO" id="GO:0004615">
    <property type="term" value="F:phosphomannomutase activity"/>
    <property type="evidence" value="ECO:0007669"/>
    <property type="project" value="TreeGrafter"/>
</dbReference>
<evidence type="ECO:0000256" key="8">
    <source>
        <dbReference type="HAMAP-Rule" id="MF_01554"/>
    </source>
</evidence>
<feature type="binding site" evidence="8">
    <location>
        <position position="253"/>
    </location>
    <ligand>
        <name>Mg(2+)</name>
        <dbReference type="ChEBI" id="CHEBI:18420"/>
    </ligand>
</feature>
<dbReference type="EMBL" id="FR872580">
    <property type="protein sequence ID" value="CCB87533.1"/>
    <property type="molecule type" value="Genomic_DNA"/>
</dbReference>
<feature type="active site" description="Phosphoserine intermediate" evidence="8">
    <location>
        <position position="107"/>
    </location>
</feature>
<dbReference type="InterPro" id="IPR016055">
    <property type="entry name" value="A-D-PHexomutase_a/b/a-I/II/III"/>
</dbReference>
<dbReference type="GO" id="GO:0005975">
    <property type="term" value="P:carbohydrate metabolic process"/>
    <property type="evidence" value="ECO:0007669"/>
    <property type="project" value="InterPro"/>
</dbReference>
<comment type="similarity">
    <text evidence="1 8 9">Belongs to the phosphohexose mutase family.</text>
</comment>
<dbReference type="eggNOG" id="COG1109">
    <property type="taxonomic scope" value="Bacteria"/>
</dbReference>
<feature type="domain" description="Alpha-D-phosphohexomutase alpha/beta/alpha" evidence="12">
    <location>
        <begin position="9"/>
        <end position="143"/>
    </location>
</feature>
<dbReference type="OrthoDB" id="9806956at2"/>
<dbReference type="NCBIfam" id="NF008139">
    <property type="entry name" value="PRK10887.1"/>
    <property type="match status" value="1"/>
</dbReference>
<dbReference type="HOGENOM" id="CLU_016950_7_0_0"/>
<evidence type="ECO:0000256" key="4">
    <source>
        <dbReference type="ARBA" id="ARBA00022842"/>
    </source>
</evidence>
<evidence type="ECO:0000256" key="2">
    <source>
        <dbReference type="ARBA" id="ARBA00022553"/>
    </source>
</evidence>
<dbReference type="HAMAP" id="MF_01554_B">
    <property type="entry name" value="GlmM_B"/>
    <property type="match status" value="1"/>
</dbReference>
<comment type="cofactor">
    <cofactor evidence="8">
        <name>Mg(2+)</name>
        <dbReference type="ChEBI" id="CHEBI:18420"/>
    </cofactor>
    <text evidence="8">Binds 1 Mg(2+) ion per subunit.</text>
</comment>
<dbReference type="RefSeq" id="WP_006342435.1">
    <property type="nucleotide sequence ID" value="NC_015702.1"/>
</dbReference>
<dbReference type="STRING" id="765952.PUV_25830"/>
<keyword evidence="16" id="KW-1185">Reference proteome</keyword>
<proteinExistence type="inferred from homology"/>
<feature type="domain" description="Alpha-D-phosphohexomutase alpha/beta/alpha" evidence="14">
    <location>
        <begin position="266"/>
        <end position="378"/>
    </location>
</feature>
<accession>F8KXN6</accession>
<keyword evidence="4 8" id="KW-0460">Magnesium</keyword>
<dbReference type="InterPro" id="IPR005844">
    <property type="entry name" value="A-D-PHexomutase_a/b/a-I"/>
</dbReference>
<dbReference type="PANTHER" id="PTHR42946:SF1">
    <property type="entry name" value="PHOSPHOGLUCOMUTASE (ALPHA-D-GLUCOSE-1,6-BISPHOSPHATE-DEPENDENT)"/>
    <property type="match status" value="1"/>
</dbReference>
<gene>
    <name evidence="8 15" type="primary">glmM</name>
    <name evidence="15" type="ordered locus">PUV_25830</name>
</gene>
<dbReference type="Pfam" id="PF00408">
    <property type="entry name" value="PGM_PMM_IV"/>
    <property type="match status" value="1"/>
</dbReference>
<dbReference type="InterPro" id="IPR050060">
    <property type="entry name" value="Phosphoglucosamine_mutase"/>
</dbReference>
<name>F8KXN6_PARAV</name>
<comment type="PTM">
    <text evidence="8">Activated by phosphorylation.</text>
</comment>
<evidence type="ECO:0000256" key="5">
    <source>
        <dbReference type="ARBA" id="ARBA00023235"/>
    </source>
</evidence>
<dbReference type="InterPro" id="IPR005846">
    <property type="entry name" value="A-D-PHexomutase_a/b/a-III"/>
</dbReference>
<sequence length="459" mass="50295">MKDRTKSEKIFGTDGVRGKANRSPMTVETALALGRAAGKIFRSHEGKHRVVIGKDTRLSCYMFENALISGLCSMGVDTLMVGPLPTPGVAFITRAYRADAGIVISASHNPYYDNGIKFFSSDGFKLPDTWEKQMEELVSTNNFDDSLPADHDIGKNFKVTDADGRYIEFAKATFPRRLSLKNLTIALDCANGAGYKVAPLIFRELDAKVFVYGNNPDGLNINLQCGSLYPETIQKAVIEHRADVGIALDGDADRVIMVDENAQIIDGDTILAICAKDMQRRGILKGNKVVSTIMSNFGFVKAMEELGIEVIKSQVGDRYVIQDMLEHDANLGGEQSGHLIFLDHNTTGDGLVCALQVMRIMIETDSKLSDLAALVKKYPQVCVNVKVSSKPTFEALPGVNQKVAEVEEILGDSGRVLLRYSGTENICRVMVEGPKLQQVQQLANQIADEVRKQIGTPEK</sequence>
<dbReference type="EC" id="5.4.2.10" evidence="6 8"/>
<feature type="binding site" evidence="8">
    <location>
        <position position="249"/>
    </location>
    <ligand>
        <name>Mg(2+)</name>
        <dbReference type="ChEBI" id="CHEBI:18420"/>
    </ligand>
</feature>
<dbReference type="Gene3D" id="3.30.310.50">
    <property type="entry name" value="Alpha-D-phosphohexomutase, C-terminal domain"/>
    <property type="match status" value="1"/>
</dbReference>
<dbReference type="GO" id="GO:0009252">
    <property type="term" value="P:peptidoglycan biosynthetic process"/>
    <property type="evidence" value="ECO:0007669"/>
    <property type="project" value="UniProtKB-ARBA"/>
</dbReference>
<comment type="catalytic activity">
    <reaction evidence="8 10">
        <text>alpha-D-glucosamine 1-phosphate = D-glucosamine 6-phosphate</text>
        <dbReference type="Rhea" id="RHEA:23424"/>
        <dbReference type="ChEBI" id="CHEBI:58516"/>
        <dbReference type="ChEBI" id="CHEBI:58725"/>
        <dbReference type="EC" id="5.4.2.10"/>
    </reaction>
</comment>
<evidence type="ECO:0000256" key="3">
    <source>
        <dbReference type="ARBA" id="ARBA00022723"/>
    </source>
</evidence>
<dbReference type="GO" id="GO:0000287">
    <property type="term" value="F:magnesium ion binding"/>
    <property type="evidence" value="ECO:0007669"/>
    <property type="project" value="UniProtKB-UniRule"/>
</dbReference>
<feature type="domain" description="Alpha-D-phosphohexomutase C-terminal" evidence="11">
    <location>
        <begin position="383"/>
        <end position="448"/>
    </location>
</feature>
<dbReference type="CDD" id="cd05802">
    <property type="entry name" value="GlmM"/>
    <property type="match status" value="1"/>
</dbReference>
<organism evidence="15 16">
    <name type="scientific">Parachlamydia acanthamoebae (strain UV7)</name>
    <dbReference type="NCBI Taxonomy" id="765952"/>
    <lineage>
        <taxon>Bacteria</taxon>
        <taxon>Pseudomonadati</taxon>
        <taxon>Chlamydiota</taxon>
        <taxon>Chlamydiia</taxon>
        <taxon>Parachlamydiales</taxon>
        <taxon>Parachlamydiaceae</taxon>
        <taxon>Parachlamydia</taxon>
    </lineage>
</organism>
<evidence type="ECO:0000256" key="1">
    <source>
        <dbReference type="ARBA" id="ARBA00010231"/>
    </source>
</evidence>
<protein>
    <recommendedName>
        <fullName evidence="7 8">Phosphoglucosamine mutase</fullName>
        <ecNumber evidence="6 8">5.4.2.10</ecNumber>
    </recommendedName>
</protein>